<proteinExistence type="predicted"/>
<dbReference type="GO" id="GO:0007155">
    <property type="term" value="P:cell adhesion"/>
    <property type="evidence" value="ECO:0007669"/>
    <property type="project" value="TreeGrafter"/>
</dbReference>
<evidence type="ECO:0000313" key="4">
    <source>
        <dbReference type="Proteomes" id="UP001431783"/>
    </source>
</evidence>
<gene>
    <name evidence="3" type="ORF">WA026_021883</name>
</gene>
<dbReference type="InterPro" id="IPR000782">
    <property type="entry name" value="FAS1_domain"/>
</dbReference>
<dbReference type="GO" id="GO:0030198">
    <property type="term" value="P:extracellular matrix organization"/>
    <property type="evidence" value="ECO:0007669"/>
    <property type="project" value="TreeGrafter"/>
</dbReference>
<dbReference type="Pfam" id="PF02469">
    <property type="entry name" value="Fasciclin"/>
    <property type="match status" value="2"/>
</dbReference>
<reference evidence="3 4" key="1">
    <citation type="submission" date="2023-03" db="EMBL/GenBank/DDBJ databases">
        <title>Genome insight into feeding habits of ladybird beetles.</title>
        <authorList>
            <person name="Li H.-S."/>
            <person name="Huang Y.-H."/>
            <person name="Pang H."/>
        </authorList>
    </citation>
    <scope>NUCLEOTIDE SEQUENCE [LARGE SCALE GENOMIC DNA]</scope>
    <source>
        <strain evidence="3">SYSU_2023b</strain>
        <tissue evidence="3">Whole body</tissue>
    </source>
</reference>
<dbReference type="PANTHER" id="PTHR10900:SF120">
    <property type="entry name" value="MUCIN-5AC-RELATED"/>
    <property type="match status" value="1"/>
</dbReference>
<dbReference type="GO" id="GO:0005615">
    <property type="term" value="C:extracellular space"/>
    <property type="evidence" value="ECO:0007669"/>
    <property type="project" value="TreeGrafter"/>
</dbReference>
<dbReference type="EMBL" id="JARQZJ010000077">
    <property type="protein sequence ID" value="KAK9882536.1"/>
    <property type="molecule type" value="Genomic_DNA"/>
</dbReference>
<evidence type="ECO:0000256" key="1">
    <source>
        <dbReference type="SAM" id="MobiDB-lite"/>
    </source>
</evidence>
<feature type="compositionally biased region" description="Basic and acidic residues" evidence="1">
    <location>
        <begin position="478"/>
        <end position="489"/>
    </location>
</feature>
<organism evidence="3 4">
    <name type="scientific">Henosepilachna vigintioctopunctata</name>
    <dbReference type="NCBI Taxonomy" id="420089"/>
    <lineage>
        <taxon>Eukaryota</taxon>
        <taxon>Metazoa</taxon>
        <taxon>Ecdysozoa</taxon>
        <taxon>Arthropoda</taxon>
        <taxon>Hexapoda</taxon>
        <taxon>Insecta</taxon>
        <taxon>Pterygota</taxon>
        <taxon>Neoptera</taxon>
        <taxon>Endopterygota</taxon>
        <taxon>Coleoptera</taxon>
        <taxon>Polyphaga</taxon>
        <taxon>Cucujiformia</taxon>
        <taxon>Coccinelloidea</taxon>
        <taxon>Coccinellidae</taxon>
        <taxon>Epilachninae</taxon>
        <taxon>Epilachnini</taxon>
        <taxon>Henosepilachna</taxon>
    </lineage>
</organism>
<feature type="compositionally biased region" description="Low complexity" evidence="1">
    <location>
        <begin position="424"/>
        <end position="433"/>
    </location>
</feature>
<name>A0AAW1UG01_9CUCU</name>
<feature type="domain" description="FAS1" evidence="2">
    <location>
        <begin position="639"/>
        <end position="772"/>
    </location>
</feature>
<keyword evidence="4" id="KW-1185">Reference proteome</keyword>
<dbReference type="FunFam" id="2.30.180.10:FF:000032">
    <property type="entry name" value="Fasciclin domain-containing protein, putative"/>
    <property type="match status" value="1"/>
</dbReference>
<feature type="compositionally biased region" description="Basic and acidic residues" evidence="1">
    <location>
        <begin position="407"/>
        <end position="423"/>
    </location>
</feature>
<dbReference type="PROSITE" id="PS50213">
    <property type="entry name" value="FAS1"/>
    <property type="match status" value="2"/>
</dbReference>
<feature type="region of interest" description="Disordered" evidence="1">
    <location>
        <begin position="470"/>
        <end position="489"/>
    </location>
</feature>
<dbReference type="GO" id="GO:0050839">
    <property type="term" value="F:cell adhesion molecule binding"/>
    <property type="evidence" value="ECO:0007669"/>
    <property type="project" value="TreeGrafter"/>
</dbReference>
<feature type="region of interest" description="Disordered" evidence="1">
    <location>
        <begin position="393"/>
        <end position="438"/>
    </location>
</feature>
<sequence length="772" mass="84890">MPSRKSLFLPTALPSADPIDSLEDLDALKKQYKEKRIAKEDLLAQLRLAIANDPDNDLIKNVSSREISLGGKRIQVIKTTDQKLFEKSKTQELTLPNGQKVEVIRTSDPNMIPGNDPLNPDEITLPNGQKVQVVRTTDPKLIPQGSVKTQEITLPNGQKVEVIRTTDPKLVPEGTLLEPGSDLEKLVLSRTTTTTTIKPPKEFFDEIAKDVIPKGSNFELLKTGASGSLEHIESPAKLPDKKKVTFVLLEEQADGTLKVQGIKGSGKEKPEFDVETILKKIRNGELKLPTPSPKPSTTTATPISSTTAKFFGDKIATKEPVSPKVSVLPNSFATSVDESSIIPIQNSDSESVATSTQSSAFFTPSSTQFSPSSTYFTPSSTFYKDSVSYSTTKASTTRRPSRTPHILNHDSTIRTNDLVREESSSSSQNSRNSIAFPNEKSLSSTFGSTFKPLSSTPSYTSKIVPSISETLPPIVEEEPSKKKSKKPEPELVDILKKQGLFAMAKFLKQSGLDSILNETGPYTIFAPNDKAFRTLLVQLGGPERAEEKFKNNPRLLSGLLLHHVIPGAFTIRSLQDEMTGVSLAGTQLRVNQYNMHDAEWNDIKLTTINGAKTLDEKKDIEIPQGIAHAVDRVMFPLPVGDIVQTLQSDRERRFTNFLRALFASGLADSLQGSKTFTLFAPTDKAFAGLSSEDLGRMITDKTLAREMVLRHLLPGTLYTNGMRYFMIKDSLQSDRQITISKQSGKIKINNHYLTTQNIPATNGVIHALDTLL</sequence>
<comment type="caution">
    <text evidence="3">The sequence shown here is derived from an EMBL/GenBank/DDBJ whole genome shotgun (WGS) entry which is preliminary data.</text>
</comment>
<dbReference type="InterPro" id="IPR050904">
    <property type="entry name" value="Adhesion/Biosynth-related"/>
</dbReference>
<dbReference type="PANTHER" id="PTHR10900">
    <property type="entry name" value="PERIOSTIN-RELATED"/>
    <property type="match status" value="1"/>
</dbReference>
<dbReference type="InterPro" id="IPR036378">
    <property type="entry name" value="FAS1_dom_sf"/>
</dbReference>
<dbReference type="SMART" id="SM00554">
    <property type="entry name" value="FAS1"/>
    <property type="match status" value="2"/>
</dbReference>
<dbReference type="Proteomes" id="UP001431783">
    <property type="component" value="Unassembled WGS sequence"/>
</dbReference>
<evidence type="ECO:0000259" key="2">
    <source>
        <dbReference type="PROSITE" id="PS50213"/>
    </source>
</evidence>
<accession>A0AAW1UG01</accession>
<dbReference type="AlphaFoldDB" id="A0AAW1UG01"/>
<dbReference type="GO" id="GO:0031012">
    <property type="term" value="C:extracellular matrix"/>
    <property type="evidence" value="ECO:0007669"/>
    <property type="project" value="TreeGrafter"/>
</dbReference>
<protein>
    <recommendedName>
        <fullName evidence="2">FAS1 domain-containing protein</fullName>
    </recommendedName>
</protein>
<evidence type="ECO:0000313" key="3">
    <source>
        <dbReference type="EMBL" id="KAK9882536.1"/>
    </source>
</evidence>
<dbReference type="SUPFAM" id="SSF82153">
    <property type="entry name" value="FAS1 domain"/>
    <property type="match status" value="2"/>
</dbReference>
<dbReference type="Gene3D" id="2.30.180.10">
    <property type="entry name" value="FAS1 domain"/>
    <property type="match status" value="2"/>
</dbReference>
<feature type="domain" description="FAS1" evidence="2">
    <location>
        <begin position="488"/>
        <end position="634"/>
    </location>
</feature>